<evidence type="ECO:0000313" key="2">
    <source>
        <dbReference type="Proteomes" id="UP000280685"/>
    </source>
</evidence>
<gene>
    <name evidence="1" type="ORF">PODCO_016355</name>
</gene>
<sequence>MDVLLLCIRRLLQAIRGGPSKHKACTLRLPAELIDIIFHHLSSECVLCFALTCRALFVRYFPRPAPLSDTAKTIFLQYLERDHPRLYFCHDCIRLHTWRLTHTEYAMLQNMGKNLTYSLARTVTNRHLYSSAHGPSVKDVAVTNSTQDVIFGTSITRSWSEPKSSTIAFIYTGAWCTKSLSGEGGFRKLRVLMTFLDRLLVSLHLLSPSGYADGQALVIPELVWDGDSLDEVSEIPGKIRSCKVCSTDYRLDTKLRGRLSSFCRILHSWGETWAVEISRWHKLGGCRSPHDVEWYNLVTRNLDQDAIRR</sequence>
<dbReference type="EMBL" id="LR026968">
    <property type="protein sequence ID" value="VBB80982.1"/>
    <property type="molecule type" value="Genomic_DNA"/>
</dbReference>
<reference evidence="1" key="1">
    <citation type="submission" date="2018-02" db="EMBL/GenBank/DDBJ databases">
        <authorList>
            <person name="Silar P."/>
        </authorList>
    </citation>
    <scope>NUCLEOTIDE SEQUENCE [LARGE SCALE GENOMIC DNA]</scope>
    <source>
        <strain evidence="1">T</strain>
    </source>
</reference>
<evidence type="ECO:0000313" key="1">
    <source>
        <dbReference type="EMBL" id="VBB80982.1"/>
    </source>
</evidence>
<dbReference type="CDD" id="cd09917">
    <property type="entry name" value="F-box_SF"/>
    <property type="match status" value="1"/>
</dbReference>
<keyword evidence="2" id="KW-1185">Reference proteome</keyword>
<accession>A0ABY6SCF2</accession>
<dbReference type="Proteomes" id="UP000280685">
    <property type="component" value="Chromosome 5"/>
</dbReference>
<evidence type="ECO:0008006" key="3">
    <source>
        <dbReference type="Google" id="ProtNLM"/>
    </source>
</evidence>
<name>A0ABY6SCF2_PODCO</name>
<organism evidence="1 2">
    <name type="scientific">Podospora comata</name>
    <dbReference type="NCBI Taxonomy" id="48703"/>
    <lineage>
        <taxon>Eukaryota</taxon>
        <taxon>Fungi</taxon>
        <taxon>Dikarya</taxon>
        <taxon>Ascomycota</taxon>
        <taxon>Pezizomycotina</taxon>
        <taxon>Sordariomycetes</taxon>
        <taxon>Sordariomycetidae</taxon>
        <taxon>Sordariales</taxon>
        <taxon>Podosporaceae</taxon>
        <taxon>Podospora</taxon>
    </lineage>
</organism>
<protein>
    <recommendedName>
        <fullName evidence="3">F-box domain-containing protein</fullName>
    </recommendedName>
</protein>
<dbReference type="InterPro" id="IPR036047">
    <property type="entry name" value="F-box-like_dom_sf"/>
</dbReference>
<dbReference type="SUPFAM" id="SSF81383">
    <property type="entry name" value="F-box domain"/>
    <property type="match status" value="1"/>
</dbReference>
<proteinExistence type="predicted"/>